<accession>A0ABN9J795</accession>
<name>A0ABN9J795_9RALS</name>
<comment type="caution">
    <text evidence="2">The sequence shown here is derived from an EMBL/GenBank/DDBJ whole genome shotgun (WGS) entry which is preliminary data.</text>
</comment>
<evidence type="ECO:0000313" key="2">
    <source>
        <dbReference type="EMBL" id="CAJ0800734.1"/>
    </source>
</evidence>
<reference evidence="2 3" key="1">
    <citation type="submission" date="2023-07" db="EMBL/GenBank/DDBJ databases">
        <authorList>
            <person name="Peeters C."/>
        </authorList>
    </citation>
    <scope>NUCLEOTIDE SEQUENCE [LARGE SCALE GENOMIC DNA]</scope>
    <source>
        <strain evidence="2 3">LMG 7141</strain>
    </source>
</reference>
<dbReference type="RefSeq" id="WP_316659493.1">
    <property type="nucleotide sequence ID" value="NZ_CATYWO010000009.1"/>
</dbReference>
<feature type="transmembrane region" description="Helical" evidence="1">
    <location>
        <begin position="61"/>
        <end position="85"/>
    </location>
</feature>
<protein>
    <recommendedName>
        <fullName evidence="4">Transmembrane protein</fullName>
    </recommendedName>
</protein>
<gene>
    <name evidence="2" type="ORF">LMG7141_03864</name>
</gene>
<evidence type="ECO:0000256" key="1">
    <source>
        <dbReference type="SAM" id="Phobius"/>
    </source>
</evidence>
<dbReference type="Proteomes" id="UP001189616">
    <property type="component" value="Unassembled WGS sequence"/>
</dbReference>
<dbReference type="EMBL" id="CATYWO010000009">
    <property type="protein sequence ID" value="CAJ0800734.1"/>
    <property type="molecule type" value="Genomic_DNA"/>
</dbReference>
<evidence type="ECO:0008006" key="4">
    <source>
        <dbReference type="Google" id="ProtNLM"/>
    </source>
</evidence>
<sequence>MKTYIKRSLLAAWLFGASLILGYTWYYRPDNFPPLPDSVGRWIVTVSGAKTPEDIAEASLLFGWLASLTLIGSATFLALTTWNWLKQRRA</sequence>
<keyword evidence="3" id="KW-1185">Reference proteome</keyword>
<keyword evidence="1" id="KW-0472">Membrane</keyword>
<feature type="transmembrane region" description="Helical" evidence="1">
    <location>
        <begin position="9"/>
        <end position="27"/>
    </location>
</feature>
<keyword evidence="1" id="KW-0812">Transmembrane</keyword>
<proteinExistence type="predicted"/>
<keyword evidence="1" id="KW-1133">Transmembrane helix</keyword>
<evidence type="ECO:0000313" key="3">
    <source>
        <dbReference type="Proteomes" id="UP001189616"/>
    </source>
</evidence>
<organism evidence="2 3">
    <name type="scientific">Ralstonia condita</name>
    <dbReference type="NCBI Taxonomy" id="3058600"/>
    <lineage>
        <taxon>Bacteria</taxon>
        <taxon>Pseudomonadati</taxon>
        <taxon>Pseudomonadota</taxon>
        <taxon>Betaproteobacteria</taxon>
        <taxon>Burkholderiales</taxon>
        <taxon>Burkholderiaceae</taxon>
        <taxon>Ralstonia</taxon>
    </lineage>
</organism>